<dbReference type="CDD" id="cd02027">
    <property type="entry name" value="APSK"/>
    <property type="match status" value="1"/>
</dbReference>
<evidence type="ECO:0000256" key="15">
    <source>
        <dbReference type="RuleBase" id="RU004347"/>
    </source>
</evidence>
<dbReference type="InterPro" id="IPR002891">
    <property type="entry name" value="APS"/>
</dbReference>
<evidence type="ECO:0000256" key="3">
    <source>
        <dbReference type="ARBA" id="ARBA00004806"/>
    </source>
</evidence>
<feature type="domain" description="APS kinase" evidence="16">
    <location>
        <begin position="25"/>
        <end position="173"/>
    </location>
</feature>
<dbReference type="EMBL" id="CP022313">
    <property type="protein sequence ID" value="AXJ06231.1"/>
    <property type="molecule type" value="Genomic_DNA"/>
</dbReference>
<evidence type="ECO:0000313" key="17">
    <source>
        <dbReference type="EMBL" id="AXJ06231.1"/>
    </source>
</evidence>
<evidence type="ECO:0000256" key="8">
    <source>
        <dbReference type="ARBA" id="ARBA00022741"/>
    </source>
</evidence>
<dbReference type="GO" id="GO:0070814">
    <property type="term" value="P:hydrogen sulfide biosynthetic process"/>
    <property type="evidence" value="ECO:0007669"/>
    <property type="project" value="UniProtKB-UniRule"/>
</dbReference>
<evidence type="ECO:0000256" key="14">
    <source>
        <dbReference type="HAMAP-Rule" id="MF_00065"/>
    </source>
</evidence>
<dbReference type="RefSeq" id="WP_115078780.1">
    <property type="nucleotide sequence ID" value="NZ_CP022313.1"/>
</dbReference>
<evidence type="ECO:0000256" key="5">
    <source>
        <dbReference type="ARBA" id="ARBA00012121"/>
    </source>
</evidence>
<organism evidence="17 18">
    <name type="scientific">Pseudomonas fluorescens</name>
    <dbReference type="NCBI Taxonomy" id="294"/>
    <lineage>
        <taxon>Bacteria</taxon>
        <taxon>Pseudomonadati</taxon>
        <taxon>Pseudomonadota</taxon>
        <taxon>Gammaproteobacteria</taxon>
        <taxon>Pseudomonadales</taxon>
        <taxon>Pseudomonadaceae</taxon>
        <taxon>Pseudomonas</taxon>
    </lineage>
</organism>
<proteinExistence type="inferred from homology"/>
<name>A0A345V0H9_PSEFL</name>
<evidence type="ECO:0000256" key="13">
    <source>
        <dbReference type="ARBA" id="ARBA00031464"/>
    </source>
</evidence>
<sequence length="197" mass="22088">MTENLVAHQMVVDREQRSALKQQRPVVLWFTGLSGAGKSTIANALEQALLEDNRHTYLLDGDNMRLGLCNDLGFNDHDRAENIRRIAEVGKLFVDAGLIVVSAFISPFRLDRALARNVIGDEFFVEVYISTPLPECERRDPKGLYGKARSGMIKNFTGIDSLYEPPLNPDITINTLEEDVSASVAKIMHYLVGRIER</sequence>
<evidence type="ECO:0000256" key="6">
    <source>
        <dbReference type="ARBA" id="ARBA00018163"/>
    </source>
</evidence>
<dbReference type="NCBIfam" id="NF003013">
    <property type="entry name" value="PRK03846.1"/>
    <property type="match status" value="1"/>
</dbReference>
<evidence type="ECO:0000256" key="2">
    <source>
        <dbReference type="ARBA" id="ARBA00002632"/>
    </source>
</evidence>
<accession>A0A345V0H9</accession>
<comment type="function">
    <text evidence="2 14 15">Catalyzes the synthesis of activated sulfate.</text>
</comment>
<keyword evidence="8 14" id="KW-0547">Nucleotide-binding</keyword>
<dbReference type="FunFam" id="3.40.50.300:FF:000212">
    <property type="entry name" value="Adenylyl-sulfate kinase"/>
    <property type="match status" value="1"/>
</dbReference>
<dbReference type="PANTHER" id="PTHR11055">
    <property type="entry name" value="BIFUNCTIONAL 3'-PHOSPHOADENOSINE 5'-PHOSPHOSULFATE SYNTHASE"/>
    <property type="match status" value="1"/>
</dbReference>
<dbReference type="GO" id="GO:0000103">
    <property type="term" value="P:sulfate assimilation"/>
    <property type="evidence" value="ECO:0007669"/>
    <property type="project" value="UniProtKB-UniRule"/>
</dbReference>
<evidence type="ECO:0000259" key="16">
    <source>
        <dbReference type="Pfam" id="PF01583"/>
    </source>
</evidence>
<dbReference type="EC" id="2.7.1.25" evidence="5 14"/>
<comment type="pathway">
    <text evidence="3 14 15">Sulfur metabolism; hydrogen sulfide biosynthesis; sulfite from sulfate: step 2/3.</text>
</comment>
<evidence type="ECO:0000256" key="4">
    <source>
        <dbReference type="ARBA" id="ARBA00007008"/>
    </source>
</evidence>
<keyword evidence="9 14" id="KW-0418">Kinase</keyword>
<dbReference type="GO" id="GO:0005524">
    <property type="term" value="F:ATP binding"/>
    <property type="evidence" value="ECO:0007669"/>
    <property type="project" value="UniProtKB-UniRule"/>
</dbReference>
<comment type="catalytic activity">
    <reaction evidence="1 14 15">
        <text>adenosine 5'-phosphosulfate + ATP = 3'-phosphoadenylyl sulfate + ADP + H(+)</text>
        <dbReference type="Rhea" id="RHEA:24152"/>
        <dbReference type="ChEBI" id="CHEBI:15378"/>
        <dbReference type="ChEBI" id="CHEBI:30616"/>
        <dbReference type="ChEBI" id="CHEBI:58243"/>
        <dbReference type="ChEBI" id="CHEBI:58339"/>
        <dbReference type="ChEBI" id="CHEBI:456216"/>
        <dbReference type="EC" id="2.7.1.25"/>
    </reaction>
</comment>
<comment type="similarity">
    <text evidence="4 14 15">Belongs to the APS kinase family.</text>
</comment>
<reference evidence="17 18" key="1">
    <citation type="submission" date="2017-07" db="EMBL/GenBank/DDBJ databases">
        <title>Genome sequence of Pseudomonas NEP1.</title>
        <authorList>
            <person name="Nascimento F.X."/>
        </authorList>
    </citation>
    <scope>NUCLEOTIDE SEQUENCE [LARGE SCALE GENOMIC DNA]</scope>
    <source>
        <strain evidence="17 18">NEP1</strain>
    </source>
</reference>
<keyword evidence="10 14" id="KW-0067">ATP-binding</keyword>
<gene>
    <name evidence="14 17" type="primary">cysC</name>
    <name evidence="17" type="ORF">CFN16_19500</name>
</gene>
<dbReference type="AlphaFoldDB" id="A0A345V0H9"/>
<evidence type="ECO:0000256" key="1">
    <source>
        <dbReference type="ARBA" id="ARBA00001823"/>
    </source>
</evidence>
<dbReference type="GO" id="GO:0004020">
    <property type="term" value="F:adenylylsulfate kinase activity"/>
    <property type="evidence" value="ECO:0007669"/>
    <property type="project" value="UniProtKB-UniRule"/>
</dbReference>
<dbReference type="Proteomes" id="UP000254535">
    <property type="component" value="Chromosome"/>
</dbReference>
<dbReference type="Pfam" id="PF01583">
    <property type="entry name" value="APS_kinase"/>
    <property type="match status" value="1"/>
</dbReference>
<dbReference type="Gene3D" id="3.40.50.300">
    <property type="entry name" value="P-loop containing nucleotide triphosphate hydrolases"/>
    <property type="match status" value="1"/>
</dbReference>
<evidence type="ECO:0000256" key="7">
    <source>
        <dbReference type="ARBA" id="ARBA00022679"/>
    </source>
</evidence>
<dbReference type="HAMAP" id="MF_00065">
    <property type="entry name" value="Adenylyl_sulf_kinase"/>
    <property type="match status" value="1"/>
</dbReference>
<dbReference type="InterPro" id="IPR059117">
    <property type="entry name" value="APS_kinase_dom"/>
</dbReference>
<dbReference type="PANTHER" id="PTHR11055:SF63">
    <property type="entry name" value="ADENYLYL-SULFATE KINASE 1, CHLOROPLASTIC"/>
    <property type="match status" value="1"/>
</dbReference>
<dbReference type="NCBIfam" id="TIGR00455">
    <property type="entry name" value="apsK"/>
    <property type="match status" value="1"/>
</dbReference>
<evidence type="ECO:0000313" key="18">
    <source>
        <dbReference type="Proteomes" id="UP000254535"/>
    </source>
</evidence>
<protein>
    <recommendedName>
        <fullName evidence="6 14">Adenylyl-sulfate kinase</fullName>
        <ecNumber evidence="5 14">2.7.1.25</ecNumber>
    </recommendedName>
    <alternativeName>
        <fullName evidence="12 14">APS kinase</fullName>
    </alternativeName>
    <alternativeName>
        <fullName evidence="13 14">ATP adenosine-5'-phosphosulfate 3'-phosphotransferase</fullName>
    </alternativeName>
    <alternativeName>
        <fullName evidence="11 14">Adenosine-5'-phosphosulfate kinase</fullName>
    </alternativeName>
</protein>
<dbReference type="SUPFAM" id="SSF52540">
    <property type="entry name" value="P-loop containing nucleoside triphosphate hydrolases"/>
    <property type="match status" value="1"/>
</dbReference>
<keyword evidence="14" id="KW-0597">Phosphoprotein</keyword>
<dbReference type="InterPro" id="IPR027417">
    <property type="entry name" value="P-loop_NTPase"/>
</dbReference>
<evidence type="ECO:0000256" key="9">
    <source>
        <dbReference type="ARBA" id="ARBA00022777"/>
    </source>
</evidence>
<dbReference type="UniPathway" id="UPA00140">
    <property type="reaction ID" value="UER00205"/>
</dbReference>
<feature type="binding site" evidence="14">
    <location>
        <begin position="32"/>
        <end position="39"/>
    </location>
    <ligand>
        <name>ATP</name>
        <dbReference type="ChEBI" id="CHEBI:30616"/>
    </ligand>
</feature>
<evidence type="ECO:0000256" key="10">
    <source>
        <dbReference type="ARBA" id="ARBA00022840"/>
    </source>
</evidence>
<evidence type="ECO:0000256" key="12">
    <source>
        <dbReference type="ARBA" id="ARBA00031393"/>
    </source>
</evidence>
<feature type="active site" description="Phosphoserine intermediate" evidence="14">
    <location>
        <position position="106"/>
    </location>
</feature>
<keyword evidence="7 14" id="KW-0808">Transferase</keyword>
<evidence type="ECO:0000256" key="11">
    <source>
        <dbReference type="ARBA" id="ARBA00029724"/>
    </source>
</evidence>